<sequence length="392" mass="42022">MDTHTLVVMNVLLYVMYAGVIVVNARMIGSAKGVVWFAGANLSRGGGLLLTLLGGVLPMAQPLIGLLAVLGMMMLHFSFDELLERGPRLRSLQYVLVGVVAVGTIYLLIEPSHYPAMLLLVCATESVQVAATATVVFLFAGEDIGLVASLSGVSLVVYAFLLLLRVMVSLKFGTPNYPALANEMLRFWLVGTLVTNSAIAFGFMFLSSAKLRMELLWHAQVDELTGLLNRWALTRIATREIARCGRSKGVVAVVMMDLDGLKRVNDALGHACGDAVLQAVGRALLETVRVQDAVARMGGDEFCILLPDTGLVEAGMAAERIRAQVDALIVQCRGEFVPVRASLGVASSEGCELSWQSLVEQSDAALYRAKRSGRNRVVAADPIEAKGEAEEG</sequence>
<feature type="transmembrane region" description="Helical" evidence="2">
    <location>
        <begin position="6"/>
        <end position="27"/>
    </location>
</feature>
<dbReference type="InterPro" id="IPR000160">
    <property type="entry name" value="GGDEF_dom"/>
</dbReference>
<dbReference type="Pfam" id="PF00990">
    <property type="entry name" value="GGDEF"/>
    <property type="match status" value="1"/>
</dbReference>
<dbReference type="PANTHER" id="PTHR45138:SF24">
    <property type="entry name" value="DIGUANYLATE CYCLASE DGCC-RELATED"/>
    <property type="match status" value="1"/>
</dbReference>
<evidence type="ECO:0000256" key="2">
    <source>
        <dbReference type="SAM" id="Phobius"/>
    </source>
</evidence>
<dbReference type="InterPro" id="IPR029787">
    <property type="entry name" value="Nucleotide_cyclase"/>
</dbReference>
<dbReference type="RefSeq" id="WP_188553929.1">
    <property type="nucleotide sequence ID" value="NZ_BMGT01000002.1"/>
</dbReference>
<reference evidence="4" key="2">
    <citation type="submission" date="2020-09" db="EMBL/GenBank/DDBJ databases">
        <authorList>
            <person name="Sun Q."/>
            <person name="Zhou Y."/>
        </authorList>
    </citation>
    <scope>NUCLEOTIDE SEQUENCE</scope>
    <source>
        <strain evidence="4">CGMCC 1.12997</strain>
    </source>
</reference>
<keyword evidence="2" id="KW-1133">Transmembrane helix</keyword>
<dbReference type="NCBIfam" id="TIGR00254">
    <property type="entry name" value="GGDEF"/>
    <property type="match status" value="1"/>
</dbReference>
<dbReference type="EMBL" id="BMGT01000002">
    <property type="protein sequence ID" value="GGG76490.1"/>
    <property type="molecule type" value="Genomic_DNA"/>
</dbReference>
<dbReference type="Proteomes" id="UP000647241">
    <property type="component" value="Unassembled WGS sequence"/>
</dbReference>
<feature type="domain" description="GGDEF" evidence="3">
    <location>
        <begin position="249"/>
        <end position="382"/>
    </location>
</feature>
<dbReference type="FunFam" id="3.30.70.270:FF:000001">
    <property type="entry name" value="Diguanylate cyclase domain protein"/>
    <property type="match status" value="1"/>
</dbReference>
<dbReference type="InterPro" id="IPR050469">
    <property type="entry name" value="Diguanylate_Cyclase"/>
</dbReference>
<evidence type="ECO:0000259" key="3">
    <source>
        <dbReference type="PROSITE" id="PS50887"/>
    </source>
</evidence>
<dbReference type="GO" id="GO:0052621">
    <property type="term" value="F:diguanylate cyclase activity"/>
    <property type="evidence" value="ECO:0007669"/>
    <property type="project" value="UniProtKB-EC"/>
</dbReference>
<dbReference type="PROSITE" id="PS50887">
    <property type="entry name" value="GGDEF"/>
    <property type="match status" value="1"/>
</dbReference>
<organism evidence="4 5">
    <name type="scientific">Edaphobacter dinghuensis</name>
    <dbReference type="NCBI Taxonomy" id="1560005"/>
    <lineage>
        <taxon>Bacteria</taxon>
        <taxon>Pseudomonadati</taxon>
        <taxon>Acidobacteriota</taxon>
        <taxon>Terriglobia</taxon>
        <taxon>Terriglobales</taxon>
        <taxon>Acidobacteriaceae</taxon>
        <taxon>Edaphobacter</taxon>
    </lineage>
</organism>
<feature type="transmembrane region" description="Helical" evidence="2">
    <location>
        <begin position="146"/>
        <end position="167"/>
    </location>
</feature>
<dbReference type="CDD" id="cd01949">
    <property type="entry name" value="GGDEF"/>
    <property type="match status" value="1"/>
</dbReference>
<dbReference type="Gene3D" id="3.30.70.270">
    <property type="match status" value="1"/>
</dbReference>
<comment type="caution">
    <text evidence="4">The sequence shown here is derived from an EMBL/GenBank/DDBJ whole genome shotgun (WGS) entry which is preliminary data.</text>
</comment>
<dbReference type="GO" id="GO:1902201">
    <property type="term" value="P:negative regulation of bacterial-type flagellum-dependent cell motility"/>
    <property type="evidence" value="ECO:0007669"/>
    <property type="project" value="TreeGrafter"/>
</dbReference>
<accession>A0A917M4I9</accession>
<dbReference type="GO" id="GO:0005886">
    <property type="term" value="C:plasma membrane"/>
    <property type="evidence" value="ECO:0007669"/>
    <property type="project" value="TreeGrafter"/>
</dbReference>
<protein>
    <recommendedName>
        <fullName evidence="1">diguanylate cyclase</fullName>
        <ecNumber evidence="1">2.7.7.65</ecNumber>
    </recommendedName>
</protein>
<keyword evidence="5" id="KW-1185">Reference proteome</keyword>
<keyword evidence="2" id="KW-0812">Transmembrane</keyword>
<keyword evidence="2" id="KW-0472">Membrane</keyword>
<name>A0A917M4I9_9BACT</name>
<feature type="transmembrane region" description="Helical" evidence="2">
    <location>
        <begin position="187"/>
        <end position="206"/>
    </location>
</feature>
<dbReference type="SUPFAM" id="SSF55073">
    <property type="entry name" value="Nucleotide cyclase"/>
    <property type="match status" value="1"/>
</dbReference>
<dbReference type="GO" id="GO:0043709">
    <property type="term" value="P:cell adhesion involved in single-species biofilm formation"/>
    <property type="evidence" value="ECO:0007669"/>
    <property type="project" value="TreeGrafter"/>
</dbReference>
<dbReference type="PANTHER" id="PTHR45138">
    <property type="entry name" value="REGULATORY COMPONENTS OF SENSORY TRANSDUCTION SYSTEM"/>
    <property type="match status" value="1"/>
</dbReference>
<dbReference type="SMART" id="SM00267">
    <property type="entry name" value="GGDEF"/>
    <property type="match status" value="1"/>
</dbReference>
<dbReference type="InterPro" id="IPR043128">
    <property type="entry name" value="Rev_trsase/Diguanyl_cyclase"/>
</dbReference>
<evidence type="ECO:0000256" key="1">
    <source>
        <dbReference type="ARBA" id="ARBA00012528"/>
    </source>
</evidence>
<reference evidence="4" key="1">
    <citation type="journal article" date="2014" name="Int. J. Syst. Evol. Microbiol.">
        <title>Complete genome sequence of Corynebacterium casei LMG S-19264T (=DSM 44701T), isolated from a smear-ripened cheese.</title>
        <authorList>
            <consortium name="US DOE Joint Genome Institute (JGI-PGF)"/>
            <person name="Walter F."/>
            <person name="Albersmeier A."/>
            <person name="Kalinowski J."/>
            <person name="Ruckert C."/>
        </authorList>
    </citation>
    <scope>NUCLEOTIDE SEQUENCE</scope>
    <source>
        <strain evidence="4">CGMCC 1.12997</strain>
    </source>
</reference>
<feature type="transmembrane region" description="Helical" evidence="2">
    <location>
        <begin position="91"/>
        <end position="109"/>
    </location>
</feature>
<evidence type="ECO:0000313" key="5">
    <source>
        <dbReference type="Proteomes" id="UP000647241"/>
    </source>
</evidence>
<dbReference type="EC" id="2.7.7.65" evidence="1"/>
<dbReference type="AlphaFoldDB" id="A0A917M4I9"/>
<gene>
    <name evidence="4" type="ORF">GCM10011585_19280</name>
</gene>
<evidence type="ECO:0000313" key="4">
    <source>
        <dbReference type="EMBL" id="GGG76490.1"/>
    </source>
</evidence>
<proteinExistence type="predicted"/>
<feature type="transmembrane region" description="Helical" evidence="2">
    <location>
        <begin position="59"/>
        <end position="79"/>
    </location>
</feature>